<protein>
    <recommendedName>
        <fullName evidence="8">Acetyl-CoA synthetase-like protein</fullName>
    </recommendedName>
</protein>
<reference evidence="6 7" key="1">
    <citation type="submission" date="2019-04" db="EMBL/GenBank/DDBJ databases">
        <title>Friends and foes A comparative genomics study of 23 Aspergillus species from section Flavi.</title>
        <authorList>
            <consortium name="DOE Joint Genome Institute"/>
            <person name="Kjaerbolling I."/>
            <person name="Vesth T."/>
            <person name="Frisvad J.C."/>
            <person name="Nybo J.L."/>
            <person name="Theobald S."/>
            <person name="Kildgaard S."/>
            <person name="Isbrandt T."/>
            <person name="Kuo A."/>
            <person name="Sato A."/>
            <person name="Lyhne E.K."/>
            <person name="Kogle M.E."/>
            <person name="Wiebenga A."/>
            <person name="Kun R.S."/>
            <person name="Lubbers R.J."/>
            <person name="Makela M.R."/>
            <person name="Barry K."/>
            <person name="Chovatia M."/>
            <person name="Clum A."/>
            <person name="Daum C."/>
            <person name="Haridas S."/>
            <person name="He G."/>
            <person name="LaButti K."/>
            <person name="Lipzen A."/>
            <person name="Mondo S."/>
            <person name="Riley R."/>
            <person name="Salamov A."/>
            <person name="Simmons B.A."/>
            <person name="Magnuson J.K."/>
            <person name="Henrissat B."/>
            <person name="Mortensen U.H."/>
            <person name="Larsen T.O."/>
            <person name="Devries R.P."/>
            <person name="Grigoriev I.V."/>
            <person name="Machida M."/>
            <person name="Baker S.E."/>
            <person name="Andersen M.R."/>
        </authorList>
    </citation>
    <scope>NUCLEOTIDE SEQUENCE [LARGE SCALE GENOMIC DNA]</scope>
    <source>
        <strain evidence="6 7">CBS 151.66</strain>
    </source>
</reference>
<dbReference type="EMBL" id="ML732284">
    <property type="protein sequence ID" value="KAB8071036.1"/>
    <property type="molecule type" value="Genomic_DNA"/>
</dbReference>
<dbReference type="SMART" id="SM00320">
    <property type="entry name" value="WD40"/>
    <property type="match status" value="8"/>
</dbReference>
<dbReference type="FunFam" id="3.30.300.30:FF:000007">
    <property type="entry name" value="4-coumarate--CoA ligase 2"/>
    <property type="match status" value="1"/>
</dbReference>
<dbReference type="PANTHER" id="PTHR24096:SF422">
    <property type="entry name" value="BCDNA.GH02901"/>
    <property type="match status" value="1"/>
</dbReference>
<comment type="similarity">
    <text evidence="1">Belongs to the ATP-dependent AMP-binding enzyme family.</text>
</comment>
<dbReference type="Pfam" id="PF13193">
    <property type="entry name" value="AMP-binding_C"/>
    <property type="match status" value="1"/>
</dbReference>
<dbReference type="AlphaFoldDB" id="A0A5N5WRA6"/>
<keyword evidence="7" id="KW-1185">Reference proteome</keyword>
<feature type="domain" description="AMP-dependent synthetase/ligase" evidence="4">
    <location>
        <begin position="48"/>
        <end position="427"/>
    </location>
</feature>
<dbReference type="Pfam" id="PF00501">
    <property type="entry name" value="AMP-binding"/>
    <property type="match status" value="1"/>
</dbReference>
<dbReference type="InterPro" id="IPR045851">
    <property type="entry name" value="AMP-bd_C_sf"/>
</dbReference>
<feature type="domain" description="AMP-binding enzyme C-terminal" evidence="5">
    <location>
        <begin position="481"/>
        <end position="561"/>
    </location>
</feature>
<dbReference type="Gene3D" id="3.30.300.30">
    <property type="match status" value="1"/>
</dbReference>
<dbReference type="InterPro" id="IPR015943">
    <property type="entry name" value="WD40/YVTN_repeat-like_dom_sf"/>
</dbReference>
<dbReference type="Pfam" id="PF00400">
    <property type="entry name" value="WD40"/>
    <property type="match status" value="3"/>
</dbReference>
<evidence type="ECO:0000313" key="6">
    <source>
        <dbReference type="EMBL" id="KAB8071036.1"/>
    </source>
</evidence>
<dbReference type="Gene3D" id="3.40.50.980">
    <property type="match status" value="2"/>
</dbReference>
<feature type="region of interest" description="Disordered" evidence="3">
    <location>
        <begin position="616"/>
        <end position="635"/>
    </location>
</feature>
<accession>A0A5N5WRA6</accession>
<evidence type="ECO:0000256" key="1">
    <source>
        <dbReference type="ARBA" id="ARBA00006432"/>
    </source>
</evidence>
<evidence type="ECO:0008006" key="8">
    <source>
        <dbReference type="Google" id="ProtNLM"/>
    </source>
</evidence>
<gene>
    <name evidence="6" type="ORF">BDV29DRAFT_193587</name>
</gene>
<dbReference type="InterPro" id="IPR000873">
    <property type="entry name" value="AMP-dep_synth/lig_dom"/>
</dbReference>
<dbReference type="InterPro" id="IPR025110">
    <property type="entry name" value="AMP-bd_C"/>
</dbReference>
<feature type="repeat" description="WD" evidence="2">
    <location>
        <begin position="822"/>
        <end position="855"/>
    </location>
</feature>
<feature type="region of interest" description="Disordered" evidence="3">
    <location>
        <begin position="683"/>
        <end position="710"/>
    </location>
</feature>
<dbReference type="FunFam" id="2.130.10.10:FF:000643">
    <property type="entry name" value="60S ribosome biogenesis protein Sqt1"/>
    <property type="match status" value="1"/>
</dbReference>
<dbReference type="PROSITE" id="PS50294">
    <property type="entry name" value="WD_REPEATS_REGION"/>
    <property type="match status" value="1"/>
</dbReference>
<evidence type="ECO:0000256" key="2">
    <source>
        <dbReference type="PROSITE-ProRule" id="PRU00221"/>
    </source>
</evidence>
<evidence type="ECO:0000259" key="5">
    <source>
        <dbReference type="Pfam" id="PF13193"/>
    </source>
</evidence>
<proteinExistence type="inferred from homology"/>
<dbReference type="CDD" id="cd05911">
    <property type="entry name" value="Firefly_Luc_like"/>
    <property type="match status" value="1"/>
</dbReference>
<sequence>MVFIPPSWAGELPAIPDNIPISEFMLNDRYGRNPLRESRDPFTCGITGKSYSGPQVAERVDHLARALAKEFNWAPNKGTEWDKTLAVFSVNTIDTLPLSWATHQLGGIVSPANAAYSAAELKHQLVDSKAKALFTCAPLLATALEAASMAGFPKDRIYLLEVPVELTGGASIPAQYKTVSQLIEAGKTLPKLESLNWAAGESARRTAFLCYSSGTSGLPKGVMISHKNVIANVLQIGAFEKTHREALTPPGSRSVYSEVSLGLLPQSHIYALVVMCHSGPYRGDQVIVLPKFELKSYLSAIQTFKIASLFLVPPIIITMLRNYEACSKYDLSSVTSLFTGAAPLGVETAEDFQKMYPGVTIRQGYGLTETSTVVASTHPSDIVLGSSGCLIPGVEARIVSADGKEITSYDTPGELVVRSPSVVLGYLDNDKANKETFEDGWMRTGDEAVFRLSPKNTEHVFIVDRIKELIKVKGLQVAPAELEAHLLTHPAVADCAVIAIPDEAAGEIPKAIVVKSASAGNDDEQITQSIKKYVEEHKARHKWLKGGIRFVDTVPKSPSGKILRRLLRDQEKEERRRAGAKLPLTIRYTYNMSSSQDPHRETEDAYVEADEAEEIFQRDEDHHMDSEGEDGDEPMTYEQEEITLENDSAAHFDLHSDSIFCIAQHPIHNSIVITGSGDDTAYILDSTPQSERPLLPQSYESNPQPKRERESLQPIAKIEGHKDTVNAVTFTEPKGEYAVTAGLDGQLRVWRDTTPQLTGLAWEFVAEAQEVEEINWLAVCPCEKGDEENSNAIAIGANDGSTWVFRIDHTDTAQPISIIQTFFQHTESCTAGAWTPDGKLLATVSEDGSFYVYDVFGAAAAAGISYSPGTSAVLGLTPDDQRFAVDGGLYSVAVAPTGGFAAVGGAEGHIKIVGLPRLAAGGGASKAKSKGSTQSTGAAAGTLLASLQAQSDGIETLSFSSAPMTLLAAGSVDGSIALYDTAHRFAVRRHIREAHEGAVVKVEFLQSRTPVTALPPRPGHATAAAGQGQPWLLTSVGMDGIVKRWDARGGTAAAAEGLLKEWKGHLGLTENSEGEQAGGIMGFVQSLDGKRVVTAGDDGIALIFEE</sequence>
<dbReference type="SUPFAM" id="SSF56801">
    <property type="entry name" value="Acetyl-CoA synthetase-like"/>
    <property type="match status" value="1"/>
</dbReference>
<dbReference type="Gene3D" id="2.130.10.10">
    <property type="entry name" value="YVTN repeat-like/Quinoprotein amine dehydrogenase"/>
    <property type="match status" value="1"/>
</dbReference>
<dbReference type="PROSITE" id="PS50082">
    <property type="entry name" value="WD_REPEATS_2"/>
    <property type="match status" value="2"/>
</dbReference>
<feature type="compositionally biased region" description="Basic and acidic residues" evidence="3">
    <location>
        <begin position="616"/>
        <end position="626"/>
    </location>
</feature>
<organism evidence="6 7">
    <name type="scientific">Aspergillus leporis</name>
    <dbReference type="NCBI Taxonomy" id="41062"/>
    <lineage>
        <taxon>Eukaryota</taxon>
        <taxon>Fungi</taxon>
        <taxon>Dikarya</taxon>
        <taxon>Ascomycota</taxon>
        <taxon>Pezizomycotina</taxon>
        <taxon>Eurotiomycetes</taxon>
        <taxon>Eurotiomycetidae</taxon>
        <taxon>Eurotiales</taxon>
        <taxon>Aspergillaceae</taxon>
        <taxon>Aspergillus</taxon>
        <taxon>Aspergillus subgen. Circumdati</taxon>
    </lineage>
</organism>
<evidence type="ECO:0000313" key="7">
    <source>
        <dbReference type="Proteomes" id="UP000326565"/>
    </source>
</evidence>
<dbReference type="PANTHER" id="PTHR24096">
    <property type="entry name" value="LONG-CHAIN-FATTY-ACID--COA LIGASE"/>
    <property type="match status" value="1"/>
</dbReference>
<dbReference type="Gene3D" id="2.30.38.10">
    <property type="entry name" value="Luciferase, Domain 3"/>
    <property type="match status" value="1"/>
</dbReference>
<dbReference type="InterPro" id="IPR001680">
    <property type="entry name" value="WD40_rpt"/>
</dbReference>
<evidence type="ECO:0000259" key="4">
    <source>
        <dbReference type="Pfam" id="PF00501"/>
    </source>
</evidence>
<dbReference type="Proteomes" id="UP000326565">
    <property type="component" value="Unassembled WGS sequence"/>
</dbReference>
<evidence type="ECO:0000256" key="3">
    <source>
        <dbReference type="SAM" id="MobiDB-lite"/>
    </source>
</evidence>
<name>A0A5N5WRA6_9EURO</name>
<dbReference type="OrthoDB" id="6509636at2759"/>
<keyword evidence="2" id="KW-0853">WD repeat</keyword>
<dbReference type="InterPro" id="IPR036322">
    <property type="entry name" value="WD40_repeat_dom_sf"/>
</dbReference>
<dbReference type="GO" id="GO:0016405">
    <property type="term" value="F:CoA-ligase activity"/>
    <property type="evidence" value="ECO:0007669"/>
    <property type="project" value="TreeGrafter"/>
</dbReference>
<dbReference type="PROSITE" id="PS00455">
    <property type="entry name" value="AMP_BINDING"/>
    <property type="match status" value="1"/>
</dbReference>
<feature type="repeat" description="WD" evidence="2">
    <location>
        <begin position="718"/>
        <end position="750"/>
    </location>
</feature>
<dbReference type="SUPFAM" id="SSF50978">
    <property type="entry name" value="WD40 repeat-like"/>
    <property type="match status" value="1"/>
</dbReference>
<dbReference type="InterPro" id="IPR020845">
    <property type="entry name" value="AMP-binding_CS"/>
</dbReference>